<reference evidence="1" key="1">
    <citation type="submission" date="2021-06" db="EMBL/GenBank/DDBJ databases">
        <authorList>
            <person name="Kallberg Y."/>
            <person name="Tangrot J."/>
            <person name="Rosling A."/>
        </authorList>
    </citation>
    <scope>NUCLEOTIDE SEQUENCE</scope>
    <source>
        <strain evidence="1">FL130A</strain>
    </source>
</reference>
<proteinExistence type="predicted"/>
<gene>
    <name evidence="1" type="ORF">ALEPTO_LOCUS4458</name>
</gene>
<dbReference type="EMBL" id="CAJVPS010001026">
    <property type="protein sequence ID" value="CAG8520860.1"/>
    <property type="molecule type" value="Genomic_DNA"/>
</dbReference>
<organism evidence="1 2">
    <name type="scientific">Ambispora leptoticha</name>
    <dbReference type="NCBI Taxonomy" id="144679"/>
    <lineage>
        <taxon>Eukaryota</taxon>
        <taxon>Fungi</taxon>
        <taxon>Fungi incertae sedis</taxon>
        <taxon>Mucoromycota</taxon>
        <taxon>Glomeromycotina</taxon>
        <taxon>Glomeromycetes</taxon>
        <taxon>Archaeosporales</taxon>
        <taxon>Ambisporaceae</taxon>
        <taxon>Ambispora</taxon>
    </lineage>
</organism>
<accession>A0A9N9A9C2</accession>
<evidence type="ECO:0000313" key="1">
    <source>
        <dbReference type="EMBL" id="CAG8520860.1"/>
    </source>
</evidence>
<dbReference type="AlphaFoldDB" id="A0A9N9A9C2"/>
<name>A0A9N9A9C2_9GLOM</name>
<dbReference type="OrthoDB" id="787137at2759"/>
<comment type="caution">
    <text evidence="1">The sequence shown here is derived from an EMBL/GenBank/DDBJ whole genome shotgun (WGS) entry which is preliminary data.</text>
</comment>
<protein>
    <submittedName>
        <fullName evidence="1">9589_t:CDS:1</fullName>
    </submittedName>
</protein>
<sequence>MSIKKYFMEMQNKSSEIKEKATSLDKKHPKLTQSLGAFRAQQIIFLSDNVLATHKRAKKKILLVSMRHHPVSPSQLKYAY</sequence>
<dbReference type="Proteomes" id="UP000789508">
    <property type="component" value="Unassembled WGS sequence"/>
</dbReference>
<evidence type="ECO:0000313" key="2">
    <source>
        <dbReference type="Proteomes" id="UP000789508"/>
    </source>
</evidence>
<keyword evidence="2" id="KW-1185">Reference proteome</keyword>